<gene>
    <name evidence="2" type="ORF">SAMN04487974_101678</name>
</gene>
<keyword evidence="1" id="KW-1133">Transmembrane helix</keyword>
<dbReference type="EMBL" id="FNCS01000001">
    <property type="protein sequence ID" value="SDG25600.1"/>
    <property type="molecule type" value="Genomic_DNA"/>
</dbReference>
<dbReference type="InterPro" id="IPR022584">
    <property type="entry name" value="DUF2937"/>
</dbReference>
<name>A0A1G7STI9_9HYPH</name>
<dbReference type="Proteomes" id="UP000199495">
    <property type="component" value="Unassembled WGS sequence"/>
</dbReference>
<dbReference type="OrthoDB" id="193051at2"/>
<evidence type="ECO:0000313" key="3">
    <source>
        <dbReference type="Proteomes" id="UP000199495"/>
    </source>
</evidence>
<evidence type="ECO:0000313" key="2">
    <source>
        <dbReference type="EMBL" id="SDG25600.1"/>
    </source>
</evidence>
<dbReference type="AlphaFoldDB" id="A0A1G7STI9"/>
<evidence type="ECO:0008006" key="4">
    <source>
        <dbReference type="Google" id="ProtNLM"/>
    </source>
</evidence>
<reference evidence="2 3" key="1">
    <citation type="submission" date="2016-10" db="EMBL/GenBank/DDBJ databases">
        <authorList>
            <person name="de Groot N.N."/>
        </authorList>
    </citation>
    <scope>NUCLEOTIDE SEQUENCE [LARGE SCALE GENOMIC DNA]</scope>
    <source>
        <strain evidence="2 3">CGMCC 1.10267</strain>
    </source>
</reference>
<keyword evidence="3" id="KW-1185">Reference proteome</keyword>
<organism evidence="2 3">
    <name type="scientific">Pelagibacterium luteolum</name>
    <dbReference type="NCBI Taxonomy" id="440168"/>
    <lineage>
        <taxon>Bacteria</taxon>
        <taxon>Pseudomonadati</taxon>
        <taxon>Pseudomonadota</taxon>
        <taxon>Alphaproteobacteria</taxon>
        <taxon>Hyphomicrobiales</taxon>
        <taxon>Devosiaceae</taxon>
        <taxon>Pelagibacterium</taxon>
    </lineage>
</organism>
<accession>A0A1G7STI9</accession>
<feature type="transmembrane region" description="Helical" evidence="1">
    <location>
        <begin position="135"/>
        <end position="158"/>
    </location>
</feature>
<evidence type="ECO:0000256" key="1">
    <source>
        <dbReference type="SAM" id="Phobius"/>
    </source>
</evidence>
<protein>
    <recommendedName>
        <fullName evidence="4">DUF2937 family protein</fullName>
    </recommendedName>
</protein>
<dbReference type="Pfam" id="PF11157">
    <property type="entry name" value="DUF2937"/>
    <property type="match status" value="1"/>
</dbReference>
<sequence>MFKRIVCLLGATLGGVTLSQAPEYTQQYSQRLAGAVDELSAIIAQFDQDAAGFGLTREEGLERYQESPDAFLAERGISMEAVFSRHERLSTQLAQLREASPATRAMSLAQYFDTDVGAAALEDFRPAIPVTIDGLTFTAIGLIMGYALFWGGATTATAPFRRRRPRVKVSRIAR</sequence>
<dbReference type="STRING" id="440168.SAMN04487974_101678"/>
<dbReference type="RefSeq" id="WP_090591449.1">
    <property type="nucleotide sequence ID" value="NZ_FNCS01000001.1"/>
</dbReference>
<proteinExistence type="predicted"/>
<keyword evidence="1" id="KW-0812">Transmembrane</keyword>
<keyword evidence="1" id="KW-0472">Membrane</keyword>